<gene>
    <name evidence="2" type="ORF">PSHT_10925</name>
</gene>
<reference evidence="3" key="3">
    <citation type="journal article" date="2018" name="Mol. Plant Microbe Interact.">
        <title>Genome sequence resources for the wheat stripe rust pathogen (Puccinia striiformis f. sp. tritici) and the barley stripe rust pathogen (Puccinia striiformis f. sp. hordei).</title>
        <authorList>
            <person name="Xia C."/>
            <person name="Wang M."/>
            <person name="Yin C."/>
            <person name="Cornejo O.E."/>
            <person name="Hulbert S.H."/>
            <person name="Chen X."/>
        </authorList>
    </citation>
    <scope>NUCLEOTIDE SEQUENCE [LARGE SCALE GENOMIC DNA]</scope>
    <source>
        <strain evidence="3">93TX-2</strain>
    </source>
</reference>
<dbReference type="VEuPathDB" id="FungiDB:PSHT_10925"/>
<evidence type="ECO:0000313" key="2">
    <source>
        <dbReference type="EMBL" id="POW05194.1"/>
    </source>
</evidence>
<comment type="caution">
    <text evidence="2">The sequence shown here is derived from an EMBL/GenBank/DDBJ whole genome shotgun (WGS) entry which is preliminary data.</text>
</comment>
<evidence type="ECO:0000313" key="3">
    <source>
        <dbReference type="Proteomes" id="UP000238274"/>
    </source>
</evidence>
<protein>
    <submittedName>
        <fullName evidence="2">Uncharacterized protein</fullName>
    </submittedName>
</protein>
<organism evidence="2 3">
    <name type="scientific">Puccinia striiformis</name>
    <dbReference type="NCBI Taxonomy" id="27350"/>
    <lineage>
        <taxon>Eukaryota</taxon>
        <taxon>Fungi</taxon>
        <taxon>Dikarya</taxon>
        <taxon>Basidiomycota</taxon>
        <taxon>Pucciniomycotina</taxon>
        <taxon>Pucciniomycetes</taxon>
        <taxon>Pucciniales</taxon>
        <taxon>Pucciniaceae</taxon>
        <taxon>Puccinia</taxon>
    </lineage>
</organism>
<dbReference type="Proteomes" id="UP000238274">
    <property type="component" value="Unassembled WGS sequence"/>
</dbReference>
<accession>A0A2S4V6R1</accession>
<dbReference type="OrthoDB" id="2499306at2759"/>
<reference evidence="2 3" key="1">
    <citation type="submission" date="2017-12" db="EMBL/GenBank/DDBJ databases">
        <title>Gene loss provides genomic basis for host adaptation in cereal stripe rust fungi.</title>
        <authorList>
            <person name="Xia C."/>
        </authorList>
    </citation>
    <scope>NUCLEOTIDE SEQUENCE [LARGE SCALE GENOMIC DNA]</scope>
    <source>
        <strain evidence="2 3">93TX-2</strain>
    </source>
</reference>
<dbReference type="EMBL" id="PKSM01000174">
    <property type="protein sequence ID" value="POW05194.1"/>
    <property type="molecule type" value="Genomic_DNA"/>
</dbReference>
<dbReference type="Pfam" id="PF19271">
    <property type="entry name" value="Nis1"/>
    <property type="match status" value="1"/>
</dbReference>
<dbReference type="AlphaFoldDB" id="A0A2S4V6R1"/>
<evidence type="ECO:0000256" key="1">
    <source>
        <dbReference type="SAM" id="SignalP"/>
    </source>
</evidence>
<name>A0A2S4V6R1_9BASI</name>
<dbReference type="VEuPathDB" id="FungiDB:PSTT_06599"/>
<proteinExistence type="predicted"/>
<feature type="chain" id="PRO_5015741198" evidence="1">
    <location>
        <begin position="28"/>
        <end position="148"/>
    </location>
</feature>
<sequence length="148" mass="16181">MSLSNTILKFALLFSVALVYQLSGINANSIVSPKPNQTLNPGEKLVVVVKKNSTDSTDQTLAFAVGLSVYKESLGRPFLRTVEVGKGEAIWNSHESTYTFEVTVPPTSDFIDQFSKPYNFAVSEYYLKGPSNVPTLGLSETPVTIKQD</sequence>
<reference evidence="3" key="2">
    <citation type="journal article" date="2018" name="BMC Genomics">
        <title>Genomic insights into host adaptation between the wheat stripe rust pathogen (Puccinia striiformis f. sp. tritici) and the barley stripe rust pathogen (Puccinia striiformis f. sp. hordei).</title>
        <authorList>
            <person name="Xia C."/>
            <person name="Wang M."/>
            <person name="Yin C."/>
            <person name="Cornejo O.E."/>
            <person name="Hulbert S.H."/>
            <person name="Chen X."/>
        </authorList>
    </citation>
    <scope>NUCLEOTIDE SEQUENCE [LARGE SCALE GENOMIC DNA]</scope>
    <source>
        <strain evidence="3">93TX-2</strain>
    </source>
</reference>
<keyword evidence="1" id="KW-0732">Signal</keyword>
<keyword evidence="3" id="KW-1185">Reference proteome</keyword>
<dbReference type="InterPro" id="IPR045469">
    <property type="entry name" value="Nis1"/>
</dbReference>
<feature type="signal peptide" evidence="1">
    <location>
        <begin position="1"/>
        <end position="27"/>
    </location>
</feature>